<dbReference type="EMBL" id="CP002656">
    <property type="protein sequence ID" value="AEB95551.1"/>
    <property type="molecule type" value="Genomic_DNA"/>
</dbReference>
<dbReference type="AlphaFoldDB" id="F4FYY1"/>
<dbReference type="HOGENOM" id="CLU_3302700_0_0_2"/>
<protein>
    <submittedName>
        <fullName evidence="1">Uncharacterized protein</fullName>
    </submittedName>
</protein>
<evidence type="ECO:0000313" key="2">
    <source>
        <dbReference type="Proteomes" id="UP000007812"/>
    </source>
</evidence>
<reference evidence="1 2" key="1">
    <citation type="journal article" date="2011" name="J. Bacteriol.">
        <title>Complete genome sequence of Metallosphaera cuprina, a metal sulfide-oxidizing archaeon from a hot spring.</title>
        <authorList>
            <person name="Liu L.J."/>
            <person name="You X.Y."/>
            <person name="Zheng H."/>
            <person name="Wang S."/>
            <person name="Jiang C.Y."/>
            <person name="Liu S.J."/>
        </authorList>
    </citation>
    <scope>NUCLEOTIDE SEQUENCE [LARGE SCALE GENOMIC DNA]</scope>
    <source>
        <strain evidence="1 2">Ar-4</strain>
    </source>
</reference>
<evidence type="ECO:0000313" key="1">
    <source>
        <dbReference type="EMBL" id="AEB95551.1"/>
    </source>
</evidence>
<organism evidence="1 2">
    <name type="scientific">Metallosphaera cuprina (strain Ar-4)</name>
    <dbReference type="NCBI Taxonomy" id="1006006"/>
    <lineage>
        <taxon>Archaea</taxon>
        <taxon>Thermoproteota</taxon>
        <taxon>Thermoprotei</taxon>
        <taxon>Sulfolobales</taxon>
        <taxon>Sulfolobaceae</taxon>
        <taxon>Metallosphaera</taxon>
    </lineage>
</organism>
<keyword evidence="2" id="KW-1185">Reference proteome</keyword>
<proteinExistence type="predicted"/>
<dbReference type="STRING" id="1006006.Mcup_1448"/>
<accession>F4FYY1</accession>
<name>F4FYY1_METCR</name>
<dbReference type="PATRIC" id="fig|1006006.8.peg.1443"/>
<dbReference type="KEGG" id="mcn:Mcup_1448"/>
<gene>
    <name evidence="1" type="ordered locus">Mcup_1448</name>
</gene>
<dbReference type="Proteomes" id="UP000007812">
    <property type="component" value="Chromosome"/>
</dbReference>
<sequence length="39" mass="4391">MIFKIKTKEISSSPHLELQVLTVNALSQGLMHIQAHSIF</sequence>